<dbReference type="Proteomes" id="UP000000346">
    <property type="component" value="Chromosome"/>
</dbReference>
<dbReference type="Gene3D" id="1.10.3720.10">
    <property type="entry name" value="MetI-like"/>
    <property type="match status" value="1"/>
</dbReference>
<protein>
    <submittedName>
        <fullName evidence="7">Arabinose ABC transporter, permease</fullName>
    </submittedName>
</protein>
<evidence type="ECO:0000313" key="8">
    <source>
        <dbReference type="Proteomes" id="UP000000346"/>
    </source>
</evidence>
<keyword evidence="3 5" id="KW-1133">Transmembrane helix</keyword>
<dbReference type="InterPro" id="IPR000515">
    <property type="entry name" value="MetI-like"/>
</dbReference>
<proteinExistence type="inferred from homology"/>
<dbReference type="PROSITE" id="PS50928">
    <property type="entry name" value="ABC_TM1"/>
    <property type="match status" value="1"/>
</dbReference>
<accession>D9Q250</accession>
<keyword evidence="8" id="KW-1185">Reference proteome</keyword>
<sequence>MASYRTRLLKYALLQLAGGLVVIFWLMPLYAMLIDGFKTNFEATVTSVFQPPTHFTLSAYMTVWDSMKKPLINSVIVVIPVTVLSGILGEMGAYFFYSLGERHPIVSNTGFSIISLATFIPVESTLLPLLLLEAHSGMLNTYWGVIFANLLFYIPTAALLMSIFLPSVPRYLIEAARIDDASQWTIFWKVVFPLALPGFLSTVIFVFIMSWNNFFLPLVLTTTPSMRMVPVEERFFTGGYGTIYNETYAAAVLASIVPLAVFIALGRYFIRGLAALGGGAKGV</sequence>
<feature type="transmembrane region" description="Helical" evidence="5">
    <location>
        <begin position="186"/>
        <end position="211"/>
    </location>
</feature>
<dbReference type="Pfam" id="PF00528">
    <property type="entry name" value="BPD_transp_1"/>
    <property type="match status" value="1"/>
</dbReference>
<evidence type="ECO:0000256" key="2">
    <source>
        <dbReference type="ARBA" id="ARBA00022692"/>
    </source>
</evidence>
<dbReference type="PANTHER" id="PTHR43879:SF1">
    <property type="entry name" value="GLUCOSE IMPORT SYSTEM PERMEASE PROTEIN GLCU"/>
    <property type="match status" value="1"/>
</dbReference>
<dbReference type="InterPro" id="IPR054927">
    <property type="entry name" value="GlcU_transporter"/>
</dbReference>
<evidence type="ECO:0000256" key="3">
    <source>
        <dbReference type="ARBA" id="ARBA00022989"/>
    </source>
</evidence>
<feature type="domain" description="ABC transmembrane type-1" evidence="6">
    <location>
        <begin position="71"/>
        <end position="265"/>
    </location>
</feature>
<evidence type="ECO:0000256" key="1">
    <source>
        <dbReference type="ARBA" id="ARBA00004141"/>
    </source>
</evidence>
<reference evidence="7 8" key="1">
    <citation type="journal article" date="2010" name="Appl. Environ. Microbiol.">
        <title>The genome sequence of the crenarchaeon Acidilobus saccharovorans supports a new order, Acidilobales, and suggests an important ecological role in terrestrial acidic hot springs.</title>
        <authorList>
            <person name="Mardanov A.V."/>
            <person name="Svetlitchnyi V.A."/>
            <person name="Beletsky A.V."/>
            <person name="Prokofeva M.I."/>
            <person name="Bonch-Osmolovskaya E.A."/>
            <person name="Ravin N.V."/>
            <person name="Skryabin K.G."/>
        </authorList>
    </citation>
    <scope>NUCLEOTIDE SEQUENCE [LARGE SCALE GENOMIC DNA]</scope>
    <source>
        <strain evidence="8">DSM 16705 / JCM 18335 / VKM B-2471 / 345-15</strain>
    </source>
</reference>
<feature type="transmembrane region" description="Helical" evidence="5">
    <location>
        <begin position="142"/>
        <end position="165"/>
    </location>
</feature>
<dbReference type="FunCoup" id="D9Q250">
    <property type="interactions" value="17"/>
</dbReference>
<feature type="transmembrane region" description="Helical" evidence="5">
    <location>
        <begin position="12"/>
        <end position="33"/>
    </location>
</feature>
<dbReference type="STRING" id="666510.ASAC_0983"/>
<dbReference type="eggNOG" id="arCOG00159">
    <property type="taxonomic scope" value="Archaea"/>
</dbReference>
<keyword evidence="5" id="KW-0813">Transport</keyword>
<dbReference type="AlphaFoldDB" id="D9Q250"/>
<evidence type="ECO:0000256" key="4">
    <source>
        <dbReference type="ARBA" id="ARBA00023136"/>
    </source>
</evidence>
<feature type="transmembrane region" description="Helical" evidence="5">
    <location>
        <begin position="109"/>
        <end position="130"/>
    </location>
</feature>
<dbReference type="GO" id="GO:0055085">
    <property type="term" value="P:transmembrane transport"/>
    <property type="evidence" value="ECO:0007669"/>
    <property type="project" value="InterPro"/>
</dbReference>
<evidence type="ECO:0000256" key="5">
    <source>
        <dbReference type="RuleBase" id="RU363032"/>
    </source>
</evidence>
<evidence type="ECO:0000313" key="7">
    <source>
        <dbReference type="EMBL" id="ADL19388.1"/>
    </source>
</evidence>
<organism evidence="7 8">
    <name type="scientific">Acidilobus saccharovorans (strain DSM 16705 / JCM 18335 / VKM B-2471 / 345-15)</name>
    <dbReference type="NCBI Taxonomy" id="666510"/>
    <lineage>
        <taxon>Archaea</taxon>
        <taxon>Thermoproteota</taxon>
        <taxon>Thermoprotei</taxon>
        <taxon>Acidilobales</taxon>
        <taxon>Acidilobaceae</taxon>
        <taxon>Acidilobus</taxon>
    </lineage>
</organism>
<dbReference type="GO" id="GO:0005886">
    <property type="term" value="C:plasma membrane"/>
    <property type="evidence" value="ECO:0007669"/>
    <property type="project" value="UniProtKB-SubCell"/>
</dbReference>
<evidence type="ECO:0000259" key="6">
    <source>
        <dbReference type="PROSITE" id="PS50928"/>
    </source>
</evidence>
<dbReference type="NCBIfam" id="NF040932">
    <property type="entry name" value="ABC_arch_GlcU"/>
    <property type="match status" value="1"/>
</dbReference>
<comment type="subcellular location">
    <subcellularLocation>
        <location evidence="5">Cell membrane</location>
        <topology evidence="5">Multi-pass membrane protein</topology>
    </subcellularLocation>
    <subcellularLocation>
        <location evidence="1">Membrane</location>
        <topology evidence="1">Multi-pass membrane protein</topology>
    </subcellularLocation>
</comment>
<dbReference type="GeneID" id="9499225"/>
<dbReference type="InterPro" id="IPR035906">
    <property type="entry name" value="MetI-like_sf"/>
</dbReference>
<dbReference type="CDD" id="cd06261">
    <property type="entry name" value="TM_PBP2"/>
    <property type="match status" value="1"/>
</dbReference>
<name>D9Q250_ACIS3</name>
<gene>
    <name evidence="7" type="ordered locus">ASAC_0983</name>
</gene>
<keyword evidence="2 5" id="KW-0812">Transmembrane</keyword>
<dbReference type="SUPFAM" id="SSF161098">
    <property type="entry name" value="MetI-like"/>
    <property type="match status" value="1"/>
</dbReference>
<comment type="similarity">
    <text evidence="5">Belongs to the binding-protein-dependent transport system permease family.</text>
</comment>
<dbReference type="PANTHER" id="PTHR43879">
    <property type="entry name" value="ABC TRANSPORTER PERMEASE PROTEIN"/>
    <property type="match status" value="1"/>
</dbReference>
<dbReference type="HOGENOM" id="CLU_016047_1_2_2"/>
<dbReference type="RefSeq" id="WP_013266900.1">
    <property type="nucleotide sequence ID" value="NC_014374.1"/>
</dbReference>
<feature type="transmembrane region" description="Helical" evidence="5">
    <location>
        <begin position="71"/>
        <end position="97"/>
    </location>
</feature>
<dbReference type="EMBL" id="CP001742">
    <property type="protein sequence ID" value="ADL19388.1"/>
    <property type="molecule type" value="Genomic_DNA"/>
</dbReference>
<dbReference type="OrthoDB" id="18784at2157"/>
<dbReference type="KEGG" id="asc:ASAC_0983"/>
<dbReference type="InParanoid" id="D9Q250"/>
<feature type="transmembrane region" description="Helical" evidence="5">
    <location>
        <begin position="248"/>
        <end position="270"/>
    </location>
</feature>
<keyword evidence="4 5" id="KW-0472">Membrane</keyword>